<keyword evidence="4" id="KW-0804">Transcription</keyword>
<keyword evidence="2" id="KW-0805">Transcription regulation</keyword>
<dbReference type="GeneID" id="107062571"/>
<feature type="domain" description="WRKY" evidence="6">
    <location>
        <begin position="88"/>
        <end position="157"/>
    </location>
</feature>
<keyword evidence="8" id="KW-1185">Reference proteome</keyword>
<evidence type="ECO:0000256" key="3">
    <source>
        <dbReference type="ARBA" id="ARBA00023125"/>
    </source>
</evidence>
<evidence type="ECO:0000256" key="1">
    <source>
        <dbReference type="ARBA" id="ARBA00004123"/>
    </source>
</evidence>
<dbReference type="Gramene" id="PGSC0003DMT400070939">
    <property type="protein sequence ID" value="PGSC0003DMT400070939"/>
    <property type="gene ID" value="PGSC0003DMG400027582"/>
</dbReference>
<organism evidence="7 8">
    <name type="scientific">Solanum tuberosum</name>
    <name type="common">Potato</name>
    <dbReference type="NCBI Taxonomy" id="4113"/>
    <lineage>
        <taxon>Eukaryota</taxon>
        <taxon>Viridiplantae</taxon>
        <taxon>Streptophyta</taxon>
        <taxon>Embryophyta</taxon>
        <taxon>Tracheophyta</taxon>
        <taxon>Spermatophyta</taxon>
        <taxon>Magnoliopsida</taxon>
        <taxon>eudicotyledons</taxon>
        <taxon>Gunneridae</taxon>
        <taxon>Pentapetalae</taxon>
        <taxon>asterids</taxon>
        <taxon>lamiids</taxon>
        <taxon>Solanales</taxon>
        <taxon>Solanaceae</taxon>
        <taxon>Solanoideae</taxon>
        <taxon>Solaneae</taxon>
        <taxon>Solanum</taxon>
    </lineage>
</organism>
<dbReference type="Pfam" id="PF03106">
    <property type="entry name" value="WRKY"/>
    <property type="match status" value="1"/>
</dbReference>
<dbReference type="GO" id="GO:1900457">
    <property type="term" value="P:regulation of brassinosteroid mediated signaling pathway"/>
    <property type="evidence" value="ECO:0000318"/>
    <property type="project" value="GO_Central"/>
</dbReference>
<accession>M1CMZ7</accession>
<dbReference type="PaxDb" id="4113-PGSC0003DMT400070939"/>
<dbReference type="SUPFAM" id="SSF118290">
    <property type="entry name" value="WRKY DNA-binding domain"/>
    <property type="match status" value="1"/>
</dbReference>
<dbReference type="KEGG" id="sot:107062571"/>
<dbReference type="Proteomes" id="UP000011115">
    <property type="component" value="Unassembled WGS sequence"/>
</dbReference>
<protein>
    <submittedName>
        <fullName evidence="7">DNA-binding protein 3</fullName>
    </submittedName>
</protein>
<dbReference type="GO" id="GO:0003700">
    <property type="term" value="F:DNA-binding transcription factor activity"/>
    <property type="evidence" value="ECO:0000318"/>
    <property type="project" value="GO_Central"/>
</dbReference>
<evidence type="ECO:0000256" key="2">
    <source>
        <dbReference type="ARBA" id="ARBA00023015"/>
    </source>
</evidence>
<dbReference type="RefSeq" id="XP_015168844.1">
    <property type="nucleotide sequence ID" value="XM_015313358.1"/>
</dbReference>
<dbReference type="STRING" id="4113.M1CMZ7"/>
<dbReference type="GO" id="GO:0005634">
    <property type="term" value="C:nucleus"/>
    <property type="evidence" value="ECO:0000318"/>
    <property type="project" value="GO_Central"/>
</dbReference>
<dbReference type="GO" id="GO:0042742">
    <property type="term" value="P:defense response to bacterium"/>
    <property type="evidence" value="ECO:0000318"/>
    <property type="project" value="GO_Central"/>
</dbReference>
<dbReference type="GO" id="GO:0006355">
    <property type="term" value="P:regulation of DNA-templated transcription"/>
    <property type="evidence" value="ECO:0000318"/>
    <property type="project" value="GO_Central"/>
</dbReference>
<keyword evidence="5" id="KW-0539">Nucleus</keyword>
<dbReference type="InterPro" id="IPR036576">
    <property type="entry name" value="WRKY_dom_sf"/>
</dbReference>
<dbReference type="EnsemblPlants" id="PGSC0003DMT400070939">
    <property type="protein sequence ID" value="PGSC0003DMT400070939"/>
    <property type="gene ID" value="PGSC0003DMG400027582"/>
</dbReference>
<dbReference type="SMR" id="M1CMZ7"/>
<evidence type="ECO:0000259" key="6">
    <source>
        <dbReference type="PROSITE" id="PS50811"/>
    </source>
</evidence>
<dbReference type="InterPro" id="IPR044810">
    <property type="entry name" value="WRKY_plant"/>
</dbReference>
<evidence type="ECO:0000256" key="5">
    <source>
        <dbReference type="ARBA" id="ARBA00023242"/>
    </source>
</evidence>
<dbReference type="SMART" id="SM00774">
    <property type="entry name" value="WRKY"/>
    <property type="match status" value="1"/>
</dbReference>
<gene>
    <name evidence="7" type="primary">LOC107062571</name>
</gene>
<dbReference type="eggNOG" id="ENOG502RYCZ">
    <property type="taxonomic scope" value="Eukaryota"/>
</dbReference>
<reference evidence="7" key="2">
    <citation type="submission" date="2015-06" db="UniProtKB">
        <authorList>
            <consortium name="EnsemblPlants"/>
        </authorList>
    </citation>
    <scope>IDENTIFICATION</scope>
    <source>
        <strain evidence="7">DM1-3 516 R44</strain>
    </source>
</reference>
<dbReference type="FunCoup" id="M1CMZ7">
    <property type="interactions" value="192"/>
</dbReference>
<reference evidence="8" key="1">
    <citation type="journal article" date="2011" name="Nature">
        <title>Genome sequence and analysis of the tuber crop potato.</title>
        <authorList>
            <consortium name="The Potato Genome Sequencing Consortium"/>
        </authorList>
    </citation>
    <scope>NUCLEOTIDE SEQUENCE [LARGE SCALE GENOMIC DNA]</scope>
    <source>
        <strain evidence="8">cv. DM1-3 516 R44</strain>
    </source>
</reference>
<keyword evidence="3" id="KW-0238">DNA-binding</keyword>
<evidence type="ECO:0000256" key="4">
    <source>
        <dbReference type="ARBA" id="ARBA00023163"/>
    </source>
</evidence>
<dbReference type="InParanoid" id="M1CMZ7"/>
<dbReference type="InterPro" id="IPR003657">
    <property type="entry name" value="WRKY_dom"/>
</dbReference>
<proteinExistence type="predicted"/>
<evidence type="ECO:0000313" key="7">
    <source>
        <dbReference type="EnsemblPlants" id="PGSC0003DMT400070939"/>
    </source>
</evidence>
<dbReference type="OMA" id="DSHMIRF"/>
<comment type="subcellular location">
    <subcellularLocation>
        <location evidence="1">Nucleus</location>
    </subcellularLocation>
</comment>
<dbReference type="OrthoDB" id="2021064at2759"/>
<dbReference type="GO" id="GO:0000976">
    <property type="term" value="F:transcription cis-regulatory region binding"/>
    <property type="evidence" value="ECO:0000318"/>
    <property type="project" value="GO_Central"/>
</dbReference>
<dbReference type="AlphaFoldDB" id="M1CMZ7"/>
<evidence type="ECO:0000313" key="8">
    <source>
        <dbReference type="Proteomes" id="UP000011115"/>
    </source>
</evidence>
<dbReference type="PROSITE" id="PS50811">
    <property type="entry name" value="WRKY"/>
    <property type="match status" value="1"/>
</dbReference>
<name>M1CMZ7_SOLTU</name>
<dbReference type="GO" id="GO:0009862">
    <property type="term" value="P:systemic acquired resistance, salicylic acid mediated signaling pathway"/>
    <property type="evidence" value="ECO:0000318"/>
    <property type="project" value="GO_Central"/>
</dbReference>
<dbReference type="Gene3D" id="2.20.25.80">
    <property type="entry name" value="WRKY domain"/>
    <property type="match status" value="1"/>
</dbReference>
<sequence>MVKEHLEQGKEFAVQLQSLLQQPLAHHNKSVSPHDLILKILTCFTKALSSVTGSKDFSSEFRLKDKQIVKNRRGCYGRKRKALDSWTRETTITEDGHAWRKYGQKVILNSKYPRCYYRCSHKYDQECYATKQVERIKEEEPIIYRTTYFGHHVCKRPQIMITTSREESKLQHSCDKSCALDWQDLIPDFSLEGVVSSYNDLNGLDMDNVGEFGDFHFEALEFS</sequence>
<dbReference type="HOGENOM" id="CLU_1241966_0_0_1"/>
<dbReference type="PANTHER" id="PTHR31282">
    <property type="entry name" value="WRKY TRANSCRIPTION FACTOR 21-RELATED"/>
    <property type="match status" value="1"/>
</dbReference>